<keyword evidence="1" id="KW-1185">Reference proteome</keyword>
<sequence>MAAFGMSGLCNLSTNDHAARFILTHCLSLMKRFFDGAQFSDEILLPALTCLISLCEPLKIEEIKTKVDVAALIRLFKNNLQNRRLRNLLFILLIDKIGFDLGDIT</sequence>
<proteinExistence type="predicted"/>
<reference evidence="2" key="1">
    <citation type="submission" date="2022-11" db="UniProtKB">
        <authorList>
            <consortium name="WormBaseParasite"/>
        </authorList>
    </citation>
    <scope>IDENTIFICATION</scope>
</reference>
<accession>A0A915K8S2</accession>
<protein>
    <submittedName>
        <fullName evidence="2">Uncharacterized protein</fullName>
    </submittedName>
</protein>
<organism evidence="1 2">
    <name type="scientific">Romanomermis culicivorax</name>
    <name type="common">Nematode worm</name>
    <dbReference type="NCBI Taxonomy" id="13658"/>
    <lineage>
        <taxon>Eukaryota</taxon>
        <taxon>Metazoa</taxon>
        <taxon>Ecdysozoa</taxon>
        <taxon>Nematoda</taxon>
        <taxon>Enoplea</taxon>
        <taxon>Dorylaimia</taxon>
        <taxon>Mermithida</taxon>
        <taxon>Mermithoidea</taxon>
        <taxon>Mermithidae</taxon>
        <taxon>Romanomermis</taxon>
    </lineage>
</organism>
<name>A0A915K8S2_ROMCU</name>
<dbReference type="Proteomes" id="UP000887565">
    <property type="component" value="Unplaced"/>
</dbReference>
<evidence type="ECO:0000313" key="1">
    <source>
        <dbReference type="Proteomes" id="UP000887565"/>
    </source>
</evidence>
<dbReference type="WBParaSite" id="nRc.2.0.1.t35133-RA">
    <property type="protein sequence ID" value="nRc.2.0.1.t35133-RA"/>
    <property type="gene ID" value="nRc.2.0.1.g35133"/>
</dbReference>
<dbReference type="AlphaFoldDB" id="A0A915K8S2"/>
<evidence type="ECO:0000313" key="2">
    <source>
        <dbReference type="WBParaSite" id="nRc.2.0.1.t35133-RA"/>
    </source>
</evidence>